<dbReference type="RefSeq" id="XP_013775201.1">
    <property type="nucleotide sequence ID" value="XM_013919747.2"/>
</dbReference>
<feature type="region of interest" description="Disordered" evidence="14">
    <location>
        <begin position="1"/>
        <end position="23"/>
    </location>
</feature>
<feature type="compositionally biased region" description="Polar residues" evidence="14">
    <location>
        <begin position="1"/>
        <end position="16"/>
    </location>
</feature>
<dbReference type="InterPro" id="IPR055272">
    <property type="entry name" value="POPDC1-3_dom"/>
</dbReference>
<dbReference type="InterPro" id="IPR006916">
    <property type="entry name" value="POPDC1-3"/>
</dbReference>
<evidence type="ECO:0000256" key="6">
    <source>
        <dbReference type="ARBA" id="ARBA00022473"/>
    </source>
</evidence>
<evidence type="ECO:0000256" key="10">
    <source>
        <dbReference type="ARBA" id="ARBA00022949"/>
    </source>
</evidence>
<dbReference type="PANTHER" id="PTHR12101:SF17">
    <property type="entry name" value="BLOOD VESSEL EPICARDIAL SUBSTANCE"/>
    <property type="match status" value="1"/>
</dbReference>
<evidence type="ECO:0000313" key="18">
    <source>
        <dbReference type="RefSeq" id="XP_013775201.1"/>
    </source>
</evidence>
<dbReference type="InterPro" id="IPR014710">
    <property type="entry name" value="RmlC-like_jellyroll"/>
</dbReference>
<keyword evidence="5" id="KW-0796">Tight junction</keyword>
<keyword evidence="13" id="KW-0325">Glycoprotein</keyword>
<evidence type="ECO:0000256" key="3">
    <source>
        <dbReference type="ARBA" id="ARBA00004435"/>
    </source>
</evidence>
<reference evidence="18" key="1">
    <citation type="submission" date="2025-08" db="UniProtKB">
        <authorList>
            <consortium name="RefSeq"/>
        </authorList>
    </citation>
    <scope>IDENTIFICATION</scope>
    <source>
        <tissue evidence="18">Muscle</tissue>
    </source>
</reference>
<comment type="subcellular location">
    <subcellularLocation>
        <location evidence="3">Cell junction</location>
        <location evidence="3">Tight junction</location>
    </subcellularLocation>
    <subcellularLocation>
        <location evidence="1">Lateral cell membrane</location>
    </subcellularLocation>
    <subcellularLocation>
        <location evidence="2">Membrane</location>
        <topology evidence="2">Multi-pass membrane protein</topology>
    </subcellularLocation>
</comment>
<keyword evidence="11 15" id="KW-1133">Transmembrane helix</keyword>
<organism evidence="17 18">
    <name type="scientific">Limulus polyphemus</name>
    <name type="common">Atlantic horseshoe crab</name>
    <dbReference type="NCBI Taxonomy" id="6850"/>
    <lineage>
        <taxon>Eukaryota</taxon>
        <taxon>Metazoa</taxon>
        <taxon>Ecdysozoa</taxon>
        <taxon>Arthropoda</taxon>
        <taxon>Chelicerata</taxon>
        <taxon>Merostomata</taxon>
        <taxon>Xiphosura</taxon>
        <taxon>Limulidae</taxon>
        <taxon>Limulus</taxon>
    </lineage>
</organism>
<dbReference type="GeneID" id="106460061"/>
<feature type="domain" description="POPDC1-3" evidence="16">
    <location>
        <begin position="31"/>
        <end position="256"/>
    </location>
</feature>
<feature type="transmembrane region" description="Helical" evidence="15">
    <location>
        <begin position="85"/>
        <end position="105"/>
    </location>
</feature>
<name>A0ABM1B5G5_LIMPO</name>
<evidence type="ECO:0000256" key="4">
    <source>
        <dbReference type="ARBA" id="ARBA00007146"/>
    </source>
</evidence>
<dbReference type="Proteomes" id="UP000694941">
    <property type="component" value="Unplaced"/>
</dbReference>
<dbReference type="Gene3D" id="2.60.120.10">
    <property type="entry name" value="Jelly Rolls"/>
    <property type="match status" value="1"/>
</dbReference>
<evidence type="ECO:0000256" key="2">
    <source>
        <dbReference type="ARBA" id="ARBA00004141"/>
    </source>
</evidence>
<dbReference type="InterPro" id="IPR018490">
    <property type="entry name" value="cNMP-bd_dom_sf"/>
</dbReference>
<dbReference type="SUPFAM" id="SSF51206">
    <property type="entry name" value="cAMP-binding domain-like"/>
    <property type="match status" value="1"/>
</dbReference>
<proteinExistence type="inferred from homology"/>
<keyword evidence="10" id="KW-0965">Cell junction</keyword>
<gene>
    <name evidence="18" type="primary">LOC106460061</name>
</gene>
<evidence type="ECO:0000256" key="11">
    <source>
        <dbReference type="ARBA" id="ARBA00022989"/>
    </source>
</evidence>
<keyword evidence="6" id="KW-0217">Developmental protein</keyword>
<evidence type="ECO:0000256" key="1">
    <source>
        <dbReference type="ARBA" id="ARBA00004124"/>
    </source>
</evidence>
<evidence type="ECO:0000259" key="16">
    <source>
        <dbReference type="Pfam" id="PF04831"/>
    </source>
</evidence>
<keyword evidence="7" id="KW-1003">Cell membrane</keyword>
<sequence>MENISNPNFTWTTSTNKTDRGGQNCEEWEDAQHVLFQIANLCFAVAFLVPPKFRLSVLLMRGVLTIGFLFVTLWAGVNICAPDIFAWNVTFMLTNFFHTIFLAYINIPPRIHPELLELYNKVFTPLKVDKKNFKDLVGCAEILSLKPGEHYGTEGMTVADEQLSILLSGKMKATCEDILLHYLHPNEFIDSPEWEACTLDSDRLFQVTLSAIEPCRYIRWPRRELELFLNNNPFMRVILRNLIGKDITHKLYSLNEYHRPEGKRIRSPSASDWWRHQIPRSFSVDAVHTGTKGHVRSLLWTSRDRRTSTAPSDSIGSTSSNVTIVLPLCTPIRKISVA</sequence>
<feature type="transmembrane region" description="Helical" evidence="15">
    <location>
        <begin position="58"/>
        <end position="79"/>
    </location>
</feature>
<dbReference type="Pfam" id="PF04831">
    <property type="entry name" value="POPDC1-3"/>
    <property type="match status" value="1"/>
</dbReference>
<keyword evidence="17" id="KW-1185">Reference proteome</keyword>
<evidence type="ECO:0000256" key="12">
    <source>
        <dbReference type="ARBA" id="ARBA00023136"/>
    </source>
</evidence>
<accession>A0ABM1B5G5</accession>
<evidence type="ECO:0000256" key="7">
    <source>
        <dbReference type="ARBA" id="ARBA00022475"/>
    </source>
</evidence>
<evidence type="ECO:0000313" key="17">
    <source>
        <dbReference type="Proteomes" id="UP000694941"/>
    </source>
</evidence>
<protein>
    <submittedName>
        <fullName evidence="18">Blood vessel epicardial substance-like</fullName>
    </submittedName>
</protein>
<evidence type="ECO:0000256" key="9">
    <source>
        <dbReference type="ARBA" id="ARBA00022889"/>
    </source>
</evidence>
<evidence type="ECO:0000256" key="5">
    <source>
        <dbReference type="ARBA" id="ARBA00022427"/>
    </source>
</evidence>
<evidence type="ECO:0000256" key="13">
    <source>
        <dbReference type="ARBA" id="ARBA00023180"/>
    </source>
</evidence>
<keyword evidence="12 15" id="KW-0472">Membrane</keyword>
<keyword evidence="8 15" id="KW-0812">Transmembrane</keyword>
<evidence type="ECO:0000256" key="14">
    <source>
        <dbReference type="SAM" id="MobiDB-lite"/>
    </source>
</evidence>
<keyword evidence="9" id="KW-0130">Cell adhesion</keyword>
<dbReference type="PANTHER" id="PTHR12101">
    <property type="entry name" value="POPEYE DOMAIN CONTAINING PROTEIN"/>
    <property type="match status" value="1"/>
</dbReference>
<comment type="similarity">
    <text evidence="4">Belongs to the popeye family.</text>
</comment>
<evidence type="ECO:0000256" key="8">
    <source>
        <dbReference type="ARBA" id="ARBA00022692"/>
    </source>
</evidence>
<evidence type="ECO:0000256" key="15">
    <source>
        <dbReference type="SAM" id="Phobius"/>
    </source>
</evidence>